<evidence type="ECO:0000256" key="1">
    <source>
        <dbReference type="SAM" id="MobiDB-lite"/>
    </source>
</evidence>
<dbReference type="OrthoDB" id="2409325at2759"/>
<dbReference type="STRING" id="578459.A0A194S2M5"/>
<accession>A0A194S2M5</accession>
<keyword evidence="3" id="KW-1185">Reference proteome</keyword>
<feature type="compositionally biased region" description="Pro residues" evidence="1">
    <location>
        <begin position="382"/>
        <end position="391"/>
    </location>
</feature>
<gene>
    <name evidence="2" type="ORF">RHOBADRAFT_53893</name>
</gene>
<feature type="compositionally biased region" description="Low complexity" evidence="1">
    <location>
        <begin position="392"/>
        <end position="416"/>
    </location>
</feature>
<dbReference type="GeneID" id="28977493"/>
<name>A0A194S2M5_RHOGW</name>
<feature type="compositionally biased region" description="Basic and acidic residues" evidence="1">
    <location>
        <begin position="532"/>
        <end position="544"/>
    </location>
</feature>
<sequence>MSATEAAEPTAAAAPAPRRIPGLSVPSTAPQQAPKPRKRSSKHKVPLAGALEPSATSGPQDSSLDKREAAIAEVPVEDDDLVVEEKKTNAVEACHKRIRATTKKLQRIEGYEASVGTLNADQQRAIQGKPALEAVARELNELLVILKAEEAQDEERNKRVAAVEEKKQSRAIDAAVQVAKTEAQQHLSLLFQFLRLHALYNPAESAFAPPILPPIVANANGSDVAVVRMLFDAFSNGPLLGADDGALERLAKIFDGRDEEVLPGTGVTYARIRELVHGLTAPPEDARAAPEPTDAVANESVEDLVAQSNEPAAKADSVVALVDGATEEVHPPVPQSSSAPAPPSFMQPSEVEAGTAPQDVATPPADEKVQHWAQDIALEAQAPPPSGPSTPAPDASFGRDTPSTSVPTTPTSIAAPPIAPNGFAHLEQPRPQSHQQSQPTLDWAAEDDGDGGLPHLDELAPPVPVVSLPAPSSTAAQPGTPAGSSDGFQPARQPRRTGTGQGGAPRGGHRGGRGGFFRGARRGGPGGPGGEGRSESFQRREGGQHEGGQQEGGQQQQHRGPRPPRFEHRGESGAGNGEGKPHGGPGVRGGRGRGGGPRGRGGRGGANGNGVTQGAGAAAGGAAAGQAAPAASA</sequence>
<proteinExistence type="predicted"/>
<evidence type="ECO:0008006" key="4">
    <source>
        <dbReference type="Google" id="ProtNLM"/>
    </source>
</evidence>
<dbReference type="Proteomes" id="UP000053890">
    <property type="component" value="Unassembled WGS sequence"/>
</dbReference>
<feature type="compositionally biased region" description="Low complexity" evidence="1">
    <location>
        <begin position="1"/>
        <end position="17"/>
    </location>
</feature>
<feature type="compositionally biased region" description="Gly residues" evidence="1">
    <location>
        <begin position="513"/>
        <end position="531"/>
    </location>
</feature>
<feature type="region of interest" description="Disordered" evidence="1">
    <location>
        <begin position="327"/>
        <end position="368"/>
    </location>
</feature>
<feature type="compositionally biased region" description="Basic residues" evidence="1">
    <location>
        <begin position="35"/>
        <end position="45"/>
    </location>
</feature>
<evidence type="ECO:0000313" key="3">
    <source>
        <dbReference type="Proteomes" id="UP000053890"/>
    </source>
</evidence>
<feature type="region of interest" description="Disordered" evidence="1">
    <location>
        <begin position="1"/>
        <end position="73"/>
    </location>
</feature>
<feature type="compositionally biased region" description="Low complexity" evidence="1">
    <location>
        <begin position="624"/>
        <end position="633"/>
    </location>
</feature>
<feature type="region of interest" description="Disordered" evidence="1">
    <location>
        <begin position="380"/>
        <end position="633"/>
    </location>
</feature>
<dbReference type="OMA" id="EEAWVDD"/>
<protein>
    <recommendedName>
        <fullName evidence="4">Caprin-1 dimerization domain-containing protein</fullName>
    </recommendedName>
</protein>
<feature type="compositionally biased region" description="Low complexity" evidence="1">
    <location>
        <begin position="429"/>
        <end position="439"/>
    </location>
</feature>
<evidence type="ECO:0000313" key="2">
    <source>
        <dbReference type="EMBL" id="KPV74978.1"/>
    </source>
</evidence>
<dbReference type="AlphaFoldDB" id="A0A194S2M5"/>
<organism evidence="2 3">
    <name type="scientific">Rhodotorula graminis (strain WP1)</name>
    <dbReference type="NCBI Taxonomy" id="578459"/>
    <lineage>
        <taxon>Eukaryota</taxon>
        <taxon>Fungi</taxon>
        <taxon>Dikarya</taxon>
        <taxon>Basidiomycota</taxon>
        <taxon>Pucciniomycotina</taxon>
        <taxon>Microbotryomycetes</taxon>
        <taxon>Sporidiobolales</taxon>
        <taxon>Sporidiobolaceae</taxon>
        <taxon>Rhodotorula</taxon>
    </lineage>
</organism>
<feature type="compositionally biased region" description="Polar residues" evidence="1">
    <location>
        <begin position="474"/>
        <end position="487"/>
    </location>
</feature>
<dbReference type="RefSeq" id="XP_018271027.1">
    <property type="nucleotide sequence ID" value="XM_018417045.1"/>
</dbReference>
<feature type="compositionally biased region" description="Gly residues" evidence="1">
    <location>
        <begin position="572"/>
        <end position="623"/>
    </location>
</feature>
<reference evidence="2 3" key="1">
    <citation type="journal article" date="2015" name="Front. Microbiol.">
        <title>Genome sequence of the plant growth promoting endophytic yeast Rhodotorula graminis WP1.</title>
        <authorList>
            <person name="Firrincieli A."/>
            <person name="Otillar R."/>
            <person name="Salamov A."/>
            <person name="Schmutz J."/>
            <person name="Khan Z."/>
            <person name="Redman R.S."/>
            <person name="Fleck N.D."/>
            <person name="Lindquist E."/>
            <person name="Grigoriev I.V."/>
            <person name="Doty S.L."/>
        </authorList>
    </citation>
    <scope>NUCLEOTIDE SEQUENCE [LARGE SCALE GENOMIC DNA]</scope>
    <source>
        <strain evidence="2 3">WP1</strain>
    </source>
</reference>
<dbReference type="EMBL" id="KQ474079">
    <property type="protein sequence ID" value="KPV74978.1"/>
    <property type="molecule type" value="Genomic_DNA"/>
</dbReference>